<dbReference type="PANTHER" id="PTHR42928:SF5">
    <property type="entry name" value="BLR1237 PROTEIN"/>
    <property type="match status" value="1"/>
</dbReference>
<dbReference type="PANTHER" id="PTHR42928">
    <property type="entry name" value="TRICARBOXYLATE-BINDING PROTEIN"/>
    <property type="match status" value="1"/>
</dbReference>
<dbReference type="Proteomes" id="UP000231501">
    <property type="component" value="Unassembled WGS sequence"/>
</dbReference>
<reference evidence="2 3" key="1">
    <citation type="submission" date="2017-11" db="EMBL/GenBank/DDBJ databases">
        <title>Draft genome sequence of Mitsuaria sp. HWN-4.</title>
        <authorList>
            <person name="Gundlapally S.R."/>
        </authorList>
    </citation>
    <scope>NUCLEOTIDE SEQUENCE [LARGE SCALE GENOMIC DNA]</scope>
    <source>
        <strain evidence="2 3">HWN-4</strain>
    </source>
</reference>
<dbReference type="Gene3D" id="3.40.190.150">
    <property type="entry name" value="Bordetella uptake gene, domain 1"/>
    <property type="match status" value="1"/>
</dbReference>
<dbReference type="InterPro" id="IPR005064">
    <property type="entry name" value="BUG"/>
</dbReference>
<dbReference type="InterPro" id="IPR006311">
    <property type="entry name" value="TAT_signal"/>
</dbReference>
<accession>A0A2G9CBP6</accession>
<evidence type="ECO:0008006" key="4">
    <source>
        <dbReference type="Google" id="ProtNLM"/>
    </source>
</evidence>
<dbReference type="CDD" id="cd07012">
    <property type="entry name" value="PBP2_Bug_TTT"/>
    <property type="match status" value="1"/>
</dbReference>
<keyword evidence="3" id="KW-1185">Reference proteome</keyword>
<gene>
    <name evidence="2" type="ORF">CS062_07810</name>
</gene>
<dbReference type="OrthoDB" id="8678477at2"/>
<sequence>MDRRRVLLAGAAGLGASALSLPRVARAAAYPTERAITFICPWPAGGTADVTMRALCQAAAKVLGQTVIIENRAGASGMLGTKVLSTAKPDGYTIGQVPISVTRFAQLRTVQLDPLKDLTYLARVNGQTFGLAVRADAPWKTLAEFVAAAKAKPGLITYGSAGIGGATHVGMEEFNLLAGIQLNHIPYKGGAPALQDLLGGQVDAVADSSSWAPHVKSGKLRLLVTWGETRTKDFPTVPTLKESGYDLVVDAPNGIGAPKGMDPAIVTRLRDAFRKAAADPEFVAVCDRIDAPVMYLDQPDYEKYIQATYRKDTQLIERLKLRELLAKG</sequence>
<organism evidence="2 3">
    <name type="scientific">Roseateles chitinivorans</name>
    <dbReference type="NCBI Taxonomy" id="2917965"/>
    <lineage>
        <taxon>Bacteria</taxon>
        <taxon>Pseudomonadati</taxon>
        <taxon>Pseudomonadota</taxon>
        <taxon>Betaproteobacteria</taxon>
        <taxon>Burkholderiales</taxon>
        <taxon>Sphaerotilaceae</taxon>
        <taxon>Roseateles</taxon>
    </lineage>
</organism>
<evidence type="ECO:0000313" key="3">
    <source>
        <dbReference type="Proteomes" id="UP000231501"/>
    </source>
</evidence>
<dbReference type="PROSITE" id="PS51318">
    <property type="entry name" value="TAT"/>
    <property type="match status" value="1"/>
</dbReference>
<evidence type="ECO:0000256" key="1">
    <source>
        <dbReference type="ARBA" id="ARBA00006987"/>
    </source>
</evidence>
<protein>
    <recommendedName>
        <fullName evidence="4">Tripartite tricarboxylate transporter substrate binding protein</fullName>
    </recommendedName>
</protein>
<dbReference type="EMBL" id="PEOG01000016">
    <property type="protein sequence ID" value="PIM53860.1"/>
    <property type="molecule type" value="Genomic_DNA"/>
</dbReference>
<dbReference type="Pfam" id="PF03401">
    <property type="entry name" value="TctC"/>
    <property type="match status" value="1"/>
</dbReference>
<comment type="caution">
    <text evidence="2">The sequence shown here is derived from an EMBL/GenBank/DDBJ whole genome shotgun (WGS) entry which is preliminary data.</text>
</comment>
<dbReference type="AlphaFoldDB" id="A0A2G9CBP6"/>
<dbReference type="Gene3D" id="3.40.190.10">
    <property type="entry name" value="Periplasmic binding protein-like II"/>
    <property type="match status" value="1"/>
</dbReference>
<evidence type="ECO:0000313" key="2">
    <source>
        <dbReference type="EMBL" id="PIM53860.1"/>
    </source>
</evidence>
<proteinExistence type="inferred from homology"/>
<dbReference type="PIRSF" id="PIRSF017082">
    <property type="entry name" value="YflP"/>
    <property type="match status" value="1"/>
</dbReference>
<comment type="similarity">
    <text evidence="1">Belongs to the UPF0065 (bug) family.</text>
</comment>
<dbReference type="SUPFAM" id="SSF53850">
    <property type="entry name" value="Periplasmic binding protein-like II"/>
    <property type="match status" value="1"/>
</dbReference>
<dbReference type="InterPro" id="IPR042100">
    <property type="entry name" value="Bug_dom1"/>
</dbReference>
<name>A0A2G9CBP6_9BURK</name>